<reference evidence="3" key="1">
    <citation type="submission" date="2011-08" db="EMBL/GenBank/DDBJ databases">
        <authorList>
            <person name="Rombauts S."/>
        </authorList>
    </citation>
    <scope>NUCLEOTIDE SEQUENCE</scope>
    <source>
        <strain evidence="3">London</strain>
    </source>
</reference>
<reference evidence="2" key="2">
    <citation type="submission" date="2015-06" db="UniProtKB">
        <authorList>
            <consortium name="EnsemblMetazoa"/>
        </authorList>
    </citation>
    <scope>IDENTIFICATION</scope>
</reference>
<protein>
    <recommendedName>
        <fullName evidence="4">Protein TsetseEP domain-containing protein</fullName>
    </recommendedName>
</protein>
<dbReference type="OrthoDB" id="10485033at2759"/>
<evidence type="ECO:0008006" key="4">
    <source>
        <dbReference type="Google" id="ProtNLM"/>
    </source>
</evidence>
<evidence type="ECO:0000313" key="2">
    <source>
        <dbReference type="EnsemblMetazoa" id="tetur39g00220.1"/>
    </source>
</evidence>
<sequence length="234" mass="26762">MYSKAFFVALFCIGLVNCISHIEDVDFLNDAVGRYSPVLVKDLLMDRVNHKMEQIKVISNSTIGINQKQIDLCNVVHEGFAILLSDLELMEDSQVIGDDTYDNTMKGFISEFASLTETFNREFEFLKLPDLTKDTPDALLEIKVIDSPSFNIVKSKLSASLKMYQSDVKKYDSTEKKEKIRILAQTTVRNLEDITSKATALTESVFNYRVVLHDILVEFKQTVDMFYRQFLAIL</sequence>
<dbReference type="KEGG" id="tut:107370244"/>
<dbReference type="HOGENOM" id="CLU_103501_0_0_1"/>
<dbReference type="AlphaFoldDB" id="T1L4J2"/>
<proteinExistence type="predicted"/>
<dbReference type="EnsemblMetazoa" id="tetur39g00220.1">
    <property type="protein sequence ID" value="tetur39g00220.1"/>
    <property type="gene ID" value="tetur39g00220"/>
</dbReference>
<dbReference type="OMA" id="RIEHTME"/>
<dbReference type="EMBL" id="CAEY01001102">
    <property type="status" value="NOT_ANNOTATED_CDS"/>
    <property type="molecule type" value="Genomic_DNA"/>
</dbReference>
<evidence type="ECO:0000256" key="1">
    <source>
        <dbReference type="SAM" id="SignalP"/>
    </source>
</evidence>
<keyword evidence="3" id="KW-1185">Reference proteome</keyword>
<name>T1L4J2_TETUR</name>
<keyword evidence="1" id="KW-0732">Signal</keyword>
<evidence type="ECO:0000313" key="3">
    <source>
        <dbReference type="Proteomes" id="UP000015104"/>
    </source>
</evidence>
<gene>
    <name evidence="2" type="primary">107370244</name>
</gene>
<organism evidence="2 3">
    <name type="scientific">Tetranychus urticae</name>
    <name type="common">Two-spotted spider mite</name>
    <dbReference type="NCBI Taxonomy" id="32264"/>
    <lineage>
        <taxon>Eukaryota</taxon>
        <taxon>Metazoa</taxon>
        <taxon>Ecdysozoa</taxon>
        <taxon>Arthropoda</taxon>
        <taxon>Chelicerata</taxon>
        <taxon>Arachnida</taxon>
        <taxon>Acari</taxon>
        <taxon>Acariformes</taxon>
        <taxon>Trombidiformes</taxon>
        <taxon>Prostigmata</taxon>
        <taxon>Eleutherengona</taxon>
        <taxon>Raphignathae</taxon>
        <taxon>Tetranychoidea</taxon>
        <taxon>Tetranychidae</taxon>
        <taxon>Tetranychus</taxon>
    </lineage>
</organism>
<dbReference type="Proteomes" id="UP000015104">
    <property type="component" value="Unassembled WGS sequence"/>
</dbReference>
<feature type="signal peptide" evidence="1">
    <location>
        <begin position="1"/>
        <end position="18"/>
    </location>
</feature>
<accession>T1L4J2</accession>
<feature type="chain" id="PRO_5004581449" description="Protein TsetseEP domain-containing protein" evidence="1">
    <location>
        <begin position="19"/>
        <end position="234"/>
    </location>
</feature>